<reference evidence="1" key="1">
    <citation type="journal article" date="2021" name="Proc. Natl. Acad. Sci. U.S.A.">
        <title>A Catalog of Tens of Thousands of Viruses from Human Metagenomes Reveals Hidden Associations with Chronic Diseases.</title>
        <authorList>
            <person name="Tisza M.J."/>
            <person name="Buck C.B."/>
        </authorList>
    </citation>
    <scope>NUCLEOTIDE SEQUENCE</scope>
    <source>
        <strain evidence="1">CtYsL76</strain>
    </source>
</reference>
<protein>
    <submittedName>
        <fullName evidence="1">Uncharacterized protein</fullName>
    </submittedName>
</protein>
<sequence length="32" mass="3981">MKYSENVQRLSREGVHFNKWKWKLTLKSINMK</sequence>
<organism evidence="1">
    <name type="scientific">CrAss-like virus sp. ctYsL76</name>
    <dbReference type="NCBI Taxonomy" id="2826826"/>
    <lineage>
        <taxon>Viruses</taxon>
        <taxon>Duplodnaviria</taxon>
        <taxon>Heunggongvirae</taxon>
        <taxon>Uroviricota</taxon>
        <taxon>Caudoviricetes</taxon>
        <taxon>Crassvirales</taxon>
    </lineage>
</organism>
<name>A0A8S5QL98_9CAUD</name>
<proteinExistence type="predicted"/>
<dbReference type="EMBL" id="BK015689">
    <property type="protein sequence ID" value="DAE20030.1"/>
    <property type="molecule type" value="Genomic_DNA"/>
</dbReference>
<accession>A0A8S5QL98</accession>
<evidence type="ECO:0000313" key="1">
    <source>
        <dbReference type="EMBL" id="DAE20030.1"/>
    </source>
</evidence>